<evidence type="ECO:0008006" key="3">
    <source>
        <dbReference type="Google" id="ProtNLM"/>
    </source>
</evidence>
<proteinExistence type="predicted"/>
<name>A0A1F5TN51_9BACT</name>
<dbReference type="AlphaFoldDB" id="A0A1F5TN51"/>
<evidence type="ECO:0000313" key="1">
    <source>
        <dbReference type="EMBL" id="OGF40209.1"/>
    </source>
</evidence>
<accession>A0A1F5TN51</accession>
<protein>
    <recommendedName>
        <fullName evidence="3">HD domain-containing protein</fullName>
    </recommendedName>
</protein>
<organism evidence="1 2">
    <name type="scientific">Candidatus Falkowbacteria bacterium RIFOXYD2_FULL_34_120</name>
    <dbReference type="NCBI Taxonomy" id="1798007"/>
    <lineage>
        <taxon>Bacteria</taxon>
        <taxon>Candidatus Falkowiibacteriota</taxon>
    </lineage>
</organism>
<comment type="caution">
    <text evidence="1">The sequence shown here is derived from an EMBL/GenBank/DDBJ whole genome shotgun (WGS) entry which is preliminary data.</text>
</comment>
<sequence>MEKEKITPEIIEDLFKIFTSTKYGEKLAHNIRYGRYKPQSMSNEEWRNLLGDDVNNLYHALVVYNITKEFISENNHLYNQQLSYDEKMTLLLAAIIHDWGEAVVGDISHGLKTETDENNEIKALHKIAKEITKSYRGGILTAQAIESINAVVFDTSTKLGNIFKAIEHIGFFKTAMNAWEQSKKIKKIAPNLQWIVINTLYYLQQDIETSKKYAPLYNIIIKNKKNITDAFNSIPKSVFDQYPSEEEKQKKLKLYQEAKKYWQKHKNNF</sequence>
<dbReference type="Proteomes" id="UP000177579">
    <property type="component" value="Unassembled WGS sequence"/>
</dbReference>
<dbReference type="EMBL" id="MFGO01000033">
    <property type="protein sequence ID" value="OGF40209.1"/>
    <property type="molecule type" value="Genomic_DNA"/>
</dbReference>
<dbReference type="Gene3D" id="1.10.3210.10">
    <property type="entry name" value="Hypothetical protein af1432"/>
    <property type="match status" value="1"/>
</dbReference>
<evidence type="ECO:0000313" key="2">
    <source>
        <dbReference type="Proteomes" id="UP000177579"/>
    </source>
</evidence>
<gene>
    <name evidence="1" type="ORF">A2531_04620</name>
</gene>
<reference evidence="1 2" key="1">
    <citation type="journal article" date="2016" name="Nat. Commun.">
        <title>Thousands of microbial genomes shed light on interconnected biogeochemical processes in an aquifer system.</title>
        <authorList>
            <person name="Anantharaman K."/>
            <person name="Brown C.T."/>
            <person name="Hug L.A."/>
            <person name="Sharon I."/>
            <person name="Castelle C.J."/>
            <person name="Probst A.J."/>
            <person name="Thomas B.C."/>
            <person name="Singh A."/>
            <person name="Wilkins M.J."/>
            <person name="Karaoz U."/>
            <person name="Brodie E.L."/>
            <person name="Williams K.H."/>
            <person name="Hubbard S.S."/>
            <person name="Banfield J.F."/>
        </authorList>
    </citation>
    <scope>NUCLEOTIDE SEQUENCE [LARGE SCALE GENOMIC DNA]</scope>
</reference>
<dbReference type="SUPFAM" id="SSF109604">
    <property type="entry name" value="HD-domain/PDEase-like"/>
    <property type="match status" value="1"/>
</dbReference>